<evidence type="ECO:0000313" key="1">
    <source>
        <dbReference type="EMBL" id="KAK1134715.1"/>
    </source>
</evidence>
<keyword evidence="2" id="KW-1185">Reference proteome</keyword>
<feature type="non-terminal residue" evidence="1">
    <location>
        <position position="71"/>
    </location>
</feature>
<accession>A0AA40KVQ9</accession>
<dbReference type="AlphaFoldDB" id="A0AA40KVQ9"/>
<gene>
    <name evidence="1" type="ORF">K0M31_007495</name>
</gene>
<dbReference type="Proteomes" id="UP001177670">
    <property type="component" value="Unassembled WGS sequence"/>
</dbReference>
<protein>
    <submittedName>
        <fullName evidence="1">Uncharacterized protein</fullName>
    </submittedName>
</protein>
<proteinExistence type="predicted"/>
<dbReference type="EMBL" id="JAHYIQ010000002">
    <property type="protein sequence ID" value="KAK1134715.1"/>
    <property type="molecule type" value="Genomic_DNA"/>
</dbReference>
<reference evidence="1" key="1">
    <citation type="submission" date="2021-10" db="EMBL/GenBank/DDBJ databases">
        <title>Melipona bicolor Genome sequencing and assembly.</title>
        <authorList>
            <person name="Araujo N.S."/>
            <person name="Arias M.C."/>
        </authorList>
    </citation>
    <scope>NUCLEOTIDE SEQUENCE</scope>
    <source>
        <strain evidence="1">USP_2M_L1-L4_2017</strain>
        <tissue evidence="1">Whole body</tissue>
    </source>
</reference>
<comment type="caution">
    <text evidence="1">The sequence shown here is derived from an EMBL/GenBank/DDBJ whole genome shotgun (WGS) entry which is preliminary data.</text>
</comment>
<organism evidence="1 2">
    <name type="scientific">Melipona bicolor</name>
    <dbReference type="NCBI Taxonomy" id="60889"/>
    <lineage>
        <taxon>Eukaryota</taxon>
        <taxon>Metazoa</taxon>
        <taxon>Ecdysozoa</taxon>
        <taxon>Arthropoda</taxon>
        <taxon>Hexapoda</taxon>
        <taxon>Insecta</taxon>
        <taxon>Pterygota</taxon>
        <taxon>Neoptera</taxon>
        <taxon>Endopterygota</taxon>
        <taxon>Hymenoptera</taxon>
        <taxon>Apocrita</taxon>
        <taxon>Aculeata</taxon>
        <taxon>Apoidea</taxon>
        <taxon>Anthophila</taxon>
        <taxon>Apidae</taxon>
        <taxon>Melipona</taxon>
    </lineage>
</organism>
<evidence type="ECO:0000313" key="2">
    <source>
        <dbReference type="Proteomes" id="UP001177670"/>
    </source>
</evidence>
<name>A0AA40KVQ9_9HYME</name>
<sequence>MAAGQGMFLWRRQRQENKQQTEQLLTEHRITTVNRWPFVITHPLEKLVNEAAEKQISLGESIKRVWLSQTA</sequence>